<dbReference type="InterPro" id="IPR027417">
    <property type="entry name" value="P-loop_NTPase"/>
</dbReference>
<accession>A0A510UIU4</accession>
<evidence type="ECO:0000313" key="13">
    <source>
        <dbReference type="EMBL" id="MUK47587.1"/>
    </source>
</evidence>
<keyword evidence="4" id="KW-0547">Nucleotide-binding</keyword>
<evidence type="ECO:0000256" key="8">
    <source>
        <dbReference type="SAM" id="Coils"/>
    </source>
</evidence>
<dbReference type="GO" id="GO:0004713">
    <property type="term" value="F:protein tyrosine kinase activity"/>
    <property type="evidence" value="ECO:0007669"/>
    <property type="project" value="TreeGrafter"/>
</dbReference>
<dbReference type="CDD" id="cd05387">
    <property type="entry name" value="BY-kinase"/>
    <property type="match status" value="1"/>
</dbReference>
<proteinExistence type="predicted"/>
<feature type="coiled-coil region" evidence="8">
    <location>
        <begin position="177"/>
        <end position="219"/>
    </location>
</feature>
<evidence type="ECO:0000256" key="5">
    <source>
        <dbReference type="ARBA" id="ARBA00022840"/>
    </source>
</evidence>
<feature type="transmembrane region" description="Helical" evidence="9">
    <location>
        <begin position="424"/>
        <end position="444"/>
    </location>
</feature>
<dbReference type="Pfam" id="PF02706">
    <property type="entry name" value="Wzz"/>
    <property type="match status" value="1"/>
</dbReference>
<evidence type="ECO:0000256" key="1">
    <source>
        <dbReference type="ARBA" id="ARBA00004651"/>
    </source>
</evidence>
<organism evidence="12 14">
    <name type="scientific">Aliivibrio fischeri</name>
    <name type="common">Vibrio fischeri</name>
    <dbReference type="NCBI Taxonomy" id="668"/>
    <lineage>
        <taxon>Bacteria</taxon>
        <taxon>Pseudomonadati</taxon>
        <taxon>Pseudomonadota</taxon>
        <taxon>Gammaproteobacteria</taxon>
        <taxon>Vibrionales</taxon>
        <taxon>Vibrionaceae</taxon>
        <taxon>Aliivibrio</taxon>
    </lineage>
</organism>
<evidence type="ECO:0000259" key="11">
    <source>
        <dbReference type="Pfam" id="PF13807"/>
    </source>
</evidence>
<feature type="domain" description="Tyrosine-protein kinase G-rich" evidence="11">
    <location>
        <begin position="374"/>
        <end position="447"/>
    </location>
</feature>
<dbReference type="Pfam" id="PF13807">
    <property type="entry name" value="GNVR"/>
    <property type="match status" value="1"/>
</dbReference>
<dbReference type="InterPro" id="IPR003856">
    <property type="entry name" value="LPS_length_determ_N"/>
</dbReference>
<evidence type="ECO:0000256" key="2">
    <source>
        <dbReference type="ARBA" id="ARBA00022475"/>
    </source>
</evidence>
<dbReference type="PANTHER" id="PTHR32309">
    <property type="entry name" value="TYROSINE-PROTEIN KINASE"/>
    <property type="match status" value="1"/>
</dbReference>
<reference evidence="12 14" key="1">
    <citation type="submission" date="2019-07" db="EMBL/GenBank/DDBJ databases">
        <title>Whole genome shotgun sequence of Aliivibrio fischeri NBRC 101058.</title>
        <authorList>
            <person name="Hosoyama A."/>
            <person name="Uohara A."/>
            <person name="Ohji S."/>
            <person name="Ichikawa N."/>
        </authorList>
    </citation>
    <scope>NUCLEOTIDE SEQUENCE [LARGE SCALE GENOMIC DNA]</scope>
    <source>
        <strain evidence="12 14">NBRC 101058</strain>
    </source>
</reference>
<dbReference type="RefSeq" id="WP_146864808.1">
    <property type="nucleotide sequence ID" value="NZ_BJTZ01000016.1"/>
</dbReference>
<evidence type="ECO:0000256" key="9">
    <source>
        <dbReference type="SAM" id="Phobius"/>
    </source>
</evidence>
<dbReference type="PANTHER" id="PTHR32309:SF13">
    <property type="entry name" value="FERRIC ENTEROBACTIN TRANSPORT PROTEIN FEPE"/>
    <property type="match status" value="1"/>
</dbReference>
<reference evidence="13 15" key="2">
    <citation type="submission" date="2019-11" db="EMBL/GenBank/DDBJ databases">
        <title>Using colonization assays and comparative genomics to discover symbiosis behaviors and factors in Vibrio fischeri.</title>
        <authorList>
            <person name="Bongrand C."/>
            <person name="Moriano-Gutierrez S."/>
            <person name="Arevalo P."/>
            <person name="Mcfall-Ngai M."/>
            <person name="Visick K."/>
            <person name="Polz M.F."/>
            <person name="Ruby E.G."/>
        </authorList>
    </citation>
    <scope>NUCLEOTIDE SEQUENCE [LARGE SCALE GENOMIC DNA]</scope>
    <source>
        <strain evidence="13">Emors.4.1</strain>
        <strain evidence="15">emors.4.1</strain>
    </source>
</reference>
<comment type="caution">
    <text evidence="12">The sequence shown here is derived from an EMBL/GenBank/DDBJ whole genome shotgun (WGS) entry which is preliminary data.</text>
</comment>
<gene>
    <name evidence="12" type="ORF">AFI02nite_25230</name>
    <name evidence="13" type="ORF">GNP88_00080</name>
</gene>
<feature type="transmembrane region" description="Helical" evidence="9">
    <location>
        <begin position="28"/>
        <end position="47"/>
    </location>
</feature>
<dbReference type="GO" id="GO:0005886">
    <property type="term" value="C:plasma membrane"/>
    <property type="evidence" value="ECO:0007669"/>
    <property type="project" value="UniProtKB-SubCell"/>
</dbReference>
<dbReference type="EMBL" id="WOBN01000001">
    <property type="protein sequence ID" value="MUK47587.1"/>
    <property type="molecule type" value="Genomic_DNA"/>
</dbReference>
<evidence type="ECO:0000313" key="12">
    <source>
        <dbReference type="EMBL" id="GEK14487.1"/>
    </source>
</evidence>
<sequence>MALSIIENGKKLESTIDFSNFLKEFKKYRLRVLLVVLAITLASFPLINGMTPQYTATATIVLKAKTDNSTPIDQVEDFDATQAEYYPTQAELLQSKTVIEAAAKKLDLINSPIFEAEDKDENTPQSKEDHLYSIIKAIKKKLSISPVRFSQLVHVSYESKDSEMSALVANAVVESYIEQQEQRKIEKTQQAQQWNNTRMSELKEKIKQQKADIDKFLSDNGLLTYQGVDGFETEQLALVNDRLATAKEKRITAKANYNTISEALGYPLEDVATLPSISNHAQLQDLRIALIQAKRTLFDLQKMYGPKNRQILEANAQIKAIELQTTALLKELKTGLYKEYQAAIERENKYRALLAEQKKDFTALAAKKDTYNTMKLDLDKTQELYEKIFLRSKEQELTVLYREPVARLLDAATPPHKPSKPNKALLLIMVCAMTIIFSLLFIIIKSALNKSINNLTQVNTRLGLQGIGELISLNYIDELALFTKNFFKNSYSAETVHAIRTTILLDDKPWPIIGLASTESTESNELNSYLLAYSFSQDRSTLLIDLDYRKEISLTEAILMQKENEVDTKKAENSDDFETVPTSTVMGVAEALEQKHPINDCLIKIENNLTFLPRGTLTETPLITLASEELGSQLKELSKQFEQVIVNLPAMTESKDAQLIARHLSGVIYTVQAGELSANHILANIEKVKQVQTPIMGVILNDVQNDELETEEAKQQLIHQNDDILG</sequence>
<dbReference type="EMBL" id="BJTZ01000016">
    <property type="protein sequence ID" value="GEK14487.1"/>
    <property type="molecule type" value="Genomic_DNA"/>
</dbReference>
<keyword evidence="6 9" id="KW-1133">Transmembrane helix</keyword>
<dbReference type="SUPFAM" id="SSF52540">
    <property type="entry name" value="P-loop containing nucleoside triphosphate hydrolases"/>
    <property type="match status" value="1"/>
</dbReference>
<dbReference type="InterPro" id="IPR032807">
    <property type="entry name" value="GNVR"/>
</dbReference>
<evidence type="ECO:0000256" key="7">
    <source>
        <dbReference type="ARBA" id="ARBA00023136"/>
    </source>
</evidence>
<evidence type="ECO:0000313" key="14">
    <source>
        <dbReference type="Proteomes" id="UP000321787"/>
    </source>
</evidence>
<dbReference type="Proteomes" id="UP000448038">
    <property type="component" value="Unassembled WGS sequence"/>
</dbReference>
<protein>
    <submittedName>
        <fullName evidence="12">Chain-length determining protein</fullName>
    </submittedName>
</protein>
<keyword evidence="3 9" id="KW-0812">Transmembrane</keyword>
<evidence type="ECO:0000259" key="10">
    <source>
        <dbReference type="Pfam" id="PF02706"/>
    </source>
</evidence>
<dbReference type="InterPro" id="IPR005702">
    <property type="entry name" value="Wzc-like_C"/>
</dbReference>
<keyword evidence="2" id="KW-1003">Cell membrane</keyword>
<feature type="domain" description="Polysaccharide chain length determinant N-terminal" evidence="10">
    <location>
        <begin position="15"/>
        <end position="106"/>
    </location>
</feature>
<evidence type="ECO:0000256" key="6">
    <source>
        <dbReference type="ARBA" id="ARBA00022989"/>
    </source>
</evidence>
<dbReference type="Proteomes" id="UP000321787">
    <property type="component" value="Unassembled WGS sequence"/>
</dbReference>
<name>A0A510UIU4_ALIFS</name>
<comment type="subcellular location">
    <subcellularLocation>
        <location evidence="1">Cell membrane</location>
        <topology evidence="1">Multi-pass membrane protein</topology>
    </subcellularLocation>
</comment>
<evidence type="ECO:0000256" key="4">
    <source>
        <dbReference type="ARBA" id="ARBA00022741"/>
    </source>
</evidence>
<evidence type="ECO:0000313" key="15">
    <source>
        <dbReference type="Proteomes" id="UP000448038"/>
    </source>
</evidence>
<dbReference type="InterPro" id="IPR050445">
    <property type="entry name" value="Bact_polysacc_biosynth/exp"/>
</dbReference>
<keyword evidence="7 9" id="KW-0472">Membrane</keyword>
<dbReference type="Gene3D" id="3.40.50.300">
    <property type="entry name" value="P-loop containing nucleotide triphosphate hydrolases"/>
    <property type="match status" value="1"/>
</dbReference>
<keyword evidence="8" id="KW-0175">Coiled coil</keyword>
<dbReference type="AlphaFoldDB" id="A0A510UIU4"/>
<keyword evidence="5" id="KW-0067">ATP-binding</keyword>
<evidence type="ECO:0000256" key="3">
    <source>
        <dbReference type="ARBA" id="ARBA00022692"/>
    </source>
</evidence>